<dbReference type="OMA" id="VFPFIHL"/>
<evidence type="ECO:0000259" key="4">
    <source>
        <dbReference type="PROSITE" id="PS50850"/>
    </source>
</evidence>
<dbReference type="HOGENOM" id="CLU_001265_1_1_1"/>
<feature type="transmembrane region" description="Helical" evidence="3">
    <location>
        <begin position="272"/>
        <end position="290"/>
    </location>
</feature>
<sequence length="390" mass="41161">RSGLAAMGAALSYFLTVGFLNAFGIFQQYYKQTVLSDKTDFQISWLGSFASFAIFAFAPIAGILADRIGPTLPIAVGSVAVVLAVFMTSLCKQYWQFFLAQGVLFGFGASFTAVPASGMVPRYFQRNRGLATGITIGGSSLGGILWPVIFDQLLHNDKISFEMSMRIAGFVMLPLWVICVLTIRPPLKQPEKLEDGVDLSALGKPPFILLCCGLFFALFGFTTPLYFTSAYAVSLGMSPSLAFYLSSILNGASLFGRVLPGVVADRWGKFNMLAASAFAAGIVAFCWTAATSVAGVIVWAIMFGFTSGAILSLQIACATTLADKDSAGAAVGIAMGSTSLAMLFGSPIAGQLVDYGYLATAMWSGAAFIVGAGFLIASRLSQDRSLGARI</sequence>
<feature type="transmembrane region" description="Helical" evidence="3">
    <location>
        <begin position="355"/>
        <end position="377"/>
    </location>
</feature>
<dbReference type="EMBL" id="KB445550">
    <property type="protein sequence ID" value="EMD00764.1"/>
    <property type="molecule type" value="Genomic_DNA"/>
</dbReference>
<protein>
    <recommendedName>
        <fullName evidence="4">Major facilitator superfamily (MFS) profile domain-containing protein</fullName>
    </recommendedName>
</protein>
<dbReference type="eggNOG" id="KOG2504">
    <property type="taxonomic scope" value="Eukaryota"/>
</dbReference>
<dbReference type="InterPro" id="IPR020846">
    <property type="entry name" value="MFS_dom"/>
</dbReference>
<feature type="transmembrane region" description="Helical" evidence="3">
    <location>
        <begin position="329"/>
        <end position="349"/>
    </location>
</feature>
<dbReference type="SUPFAM" id="SSF103473">
    <property type="entry name" value="MFS general substrate transporter"/>
    <property type="match status" value="1"/>
</dbReference>
<evidence type="ECO:0000313" key="5">
    <source>
        <dbReference type="EMBL" id="EMD00764.1"/>
    </source>
</evidence>
<feature type="transmembrane region" description="Helical" evidence="3">
    <location>
        <begin position="129"/>
        <end position="149"/>
    </location>
</feature>
<feature type="transmembrane region" description="Helical" evidence="3">
    <location>
        <begin position="72"/>
        <end position="90"/>
    </location>
</feature>
<dbReference type="PROSITE" id="PS50850">
    <property type="entry name" value="MFS"/>
    <property type="match status" value="1"/>
</dbReference>
<feature type="transmembrane region" description="Helical" evidence="3">
    <location>
        <begin position="12"/>
        <end position="30"/>
    </location>
</feature>
<dbReference type="GO" id="GO:0022857">
    <property type="term" value="F:transmembrane transporter activity"/>
    <property type="evidence" value="ECO:0007669"/>
    <property type="project" value="InterPro"/>
</dbReference>
<feature type="transmembrane region" description="Helical" evidence="3">
    <location>
        <begin position="207"/>
        <end position="229"/>
    </location>
</feature>
<dbReference type="PANTHER" id="PTHR11360:SF250">
    <property type="entry name" value="MFS-TYPE TRANSPORTER AFUA_1G00970"/>
    <property type="match status" value="1"/>
</dbReference>
<dbReference type="InterPro" id="IPR011701">
    <property type="entry name" value="MFS"/>
</dbReference>
<feature type="transmembrane region" description="Helical" evidence="3">
    <location>
        <begin position="296"/>
        <end position="317"/>
    </location>
</feature>
<feature type="domain" description="Major facilitator superfamily (MFS) profile" evidence="4">
    <location>
        <begin position="2"/>
        <end position="384"/>
    </location>
</feature>
<name>M2N9B3_BAUPA</name>
<dbReference type="RefSeq" id="XP_007671948.1">
    <property type="nucleotide sequence ID" value="XM_007673758.1"/>
</dbReference>
<dbReference type="InterPro" id="IPR050327">
    <property type="entry name" value="Proton-linked_MCT"/>
</dbReference>
<keyword evidence="3" id="KW-0812">Transmembrane</keyword>
<comment type="similarity">
    <text evidence="2">Belongs to the major facilitator superfamily. Monocarboxylate porter (TC 2.A.1.13) family.</text>
</comment>
<comment type="subcellular location">
    <subcellularLocation>
        <location evidence="1">Membrane</location>
        <topology evidence="1">Multi-pass membrane protein</topology>
    </subcellularLocation>
</comment>
<reference evidence="5 6" key="1">
    <citation type="journal article" date="2012" name="PLoS Pathog.">
        <title>Diverse lifestyles and strategies of plant pathogenesis encoded in the genomes of eighteen Dothideomycetes fungi.</title>
        <authorList>
            <person name="Ohm R.A."/>
            <person name="Feau N."/>
            <person name="Henrissat B."/>
            <person name="Schoch C.L."/>
            <person name="Horwitz B.A."/>
            <person name="Barry K.W."/>
            <person name="Condon B.J."/>
            <person name="Copeland A.C."/>
            <person name="Dhillon B."/>
            <person name="Glaser F."/>
            <person name="Hesse C.N."/>
            <person name="Kosti I."/>
            <person name="LaButti K."/>
            <person name="Lindquist E.A."/>
            <person name="Lucas S."/>
            <person name="Salamov A.A."/>
            <person name="Bradshaw R.E."/>
            <person name="Ciuffetti L."/>
            <person name="Hamelin R.C."/>
            <person name="Kema G.H.J."/>
            <person name="Lawrence C."/>
            <person name="Scott J.A."/>
            <person name="Spatafora J.W."/>
            <person name="Turgeon B.G."/>
            <person name="de Wit P.J.G.M."/>
            <person name="Zhong S."/>
            <person name="Goodwin S.B."/>
            <person name="Grigoriev I.V."/>
        </authorList>
    </citation>
    <scope>NUCLEOTIDE SEQUENCE [LARGE SCALE GENOMIC DNA]</scope>
    <source>
        <strain evidence="5 6">UAMH 10762</strain>
    </source>
</reference>
<dbReference type="GO" id="GO:0016020">
    <property type="term" value="C:membrane"/>
    <property type="evidence" value="ECO:0007669"/>
    <property type="project" value="UniProtKB-SubCell"/>
</dbReference>
<keyword evidence="6" id="KW-1185">Reference proteome</keyword>
<proteinExistence type="inferred from homology"/>
<evidence type="ECO:0000256" key="3">
    <source>
        <dbReference type="SAM" id="Phobius"/>
    </source>
</evidence>
<dbReference type="Gene3D" id="1.20.1250.20">
    <property type="entry name" value="MFS general substrate transporter like domains"/>
    <property type="match status" value="2"/>
</dbReference>
<gene>
    <name evidence="5" type="ORF">BAUCODRAFT_62029</name>
</gene>
<dbReference type="OrthoDB" id="5667at2759"/>
<feature type="transmembrane region" description="Helical" evidence="3">
    <location>
        <begin position="241"/>
        <end position="260"/>
    </location>
</feature>
<dbReference type="GeneID" id="19115962"/>
<feature type="transmembrane region" description="Helical" evidence="3">
    <location>
        <begin position="96"/>
        <end position="117"/>
    </location>
</feature>
<organism evidence="5 6">
    <name type="scientific">Baudoinia panamericana (strain UAMH 10762)</name>
    <name type="common">Angels' share fungus</name>
    <name type="synonym">Baudoinia compniacensis (strain UAMH 10762)</name>
    <dbReference type="NCBI Taxonomy" id="717646"/>
    <lineage>
        <taxon>Eukaryota</taxon>
        <taxon>Fungi</taxon>
        <taxon>Dikarya</taxon>
        <taxon>Ascomycota</taxon>
        <taxon>Pezizomycotina</taxon>
        <taxon>Dothideomycetes</taxon>
        <taxon>Dothideomycetidae</taxon>
        <taxon>Mycosphaerellales</taxon>
        <taxon>Teratosphaeriaceae</taxon>
        <taxon>Baudoinia</taxon>
    </lineage>
</organism>
<dbReference type="Proteomes" id="UP000011761">
    <property type="component" value="Unassembled WGS sequence"/>
</dbReference>
<dbReference type="KEGG" id="bcom:BAUCODRAFT_62029"/>
<evidence type="ECO:0000256" key="2">
    <source>
        <dbReference type="ARBA" id="ARBA00006727"/>
    </source>
</evidence>
<feature type="non-terminal residue" evidence="5">
    <location>
        <position position="1"/>
    </location>
</feature>
<dbReference type="InterPro" id="IPR036259">
    <property type="entry name" value="MFS_trans_sf"/>
</dbReference>
<dbReference type="Pfam" id="PF07690">
    <property type="entry name" value="MFS_1"/>
    <property type="match status" value="1"/>
</dbReference>
<feature type="transmembrane region" description="Helical" evidence="3">
    <location>
        <begin position="169"/>
        <end position="187"/>
    </location>
</feature>
<feature type="transmembrane region" description="Helical" evidence="3">
    <location>
        <begin position="42"/>
        <end position="65"/>
    </location>
</feature>
<dbReference type="AlphaFoldDB" id="M2N9B3"/>
<accession>M2N9B3</accession>
<keyword evidence="3" id="KW-1133">Transmembrane helix</keyword>
<evidence type="ECO:0000313" key="6">
    <source>
        <dbReference type="Proteomes" id="UP000011761"/>
    </source>
</evidence>
<evidence type="ECO:0000256" key="1">
    <source>
        <dbReference type="ARBA" id="ARBA00004141"/>
    </source>
</evidence>
<dbReference type="PANTHER" id="PTHR11360">
    <property type="entry name" value="MONOCARBOXYLATE TRANSPORTER"/>
    <property type="match status" value="1"/>
</dbReference>
<keyword evidence="3" id="KW-0472">Membrane</keyword>